<dbReference type="AlphaFoldDB" id="A0A073K3Y1"/>
<dbReference type="Pfam" id="PF00501">
    <property type="entry name" value="AMP-binding"/>
    <property type="match status" value="1"/>
</dbReference>
<dbReference type="PROSITE" id="PS00455">
    <property type="entry name" value="AMP_BINDING"/>
    <property type="match status" value="1"/>
</dbReference>
<feature type="domain" description="AMP-dependent synthetase/ligase" evidence="2">
    <location>
        <begin position="8"/>
        <end position="336"/>
    </location>
</feature>
<keyword evidence="3" id="KW-0436">Ligase</keyword>
<dbReference type="Proteomes" id="UP000027822">
    <property type="component" value="Unassembled WGS sequence"/>
</dbReference>
<dbReference type="InterPro" id="IPR042099">
    <property type="entry name" value="ANL_N_sf"/>
</dbReference>
<dbReference type="OrthoDB" id="9762242at2"/>
<evidence type="ECO:0000259" key="2">
    <source>
        <dbReference type="Pfam" id="PF00501"/>
    </source>
</evidence>
<dbReference type="eggNOG" id="COG0318">
    <property type="taxonomic scope" value="Bacteria"/>
</dbReference>
<dbReference type="EMBL" id="JOTN01000001">
    <property type="protein sequence ID" value="KEK21301.1"/>
    <property type="molecule type" value="Genomic_DNA"/>
</dbReference>
<dbReference type="InterPro" id="IPR000873">
    <property type="entry name" value="AMP-dep_synth/lig_dom"/>
</dbReference>
<feature type="transmembrane region" description="Helical" evidence="1">
    <location>
        <begin position="170"/>
        <end position="189"/>
    </location>
</feature>
<dbReference type="STRING" id="574376.BAMA_00580"/>
<comment type="caution">
    <text evidence="3">The sequence shown here is derived from an EMBL/GenBank/DDBJ whole genome shotgun (WGS) entry which is preliminary data.</text>
</comment>
<reference evidence="3 4" key="1">
    <citation type="submission" date="2014-06" db="EMBL/GenBank/DDBJ databases">
        <title>Draft genome sequence of Bacillus manliponensis JCM 15802 (MCCC 1A00708).</title>
        <authorList>
            <person name="Lai Q."/>
            <person name="Liu Y."/>
            <person name="Shao Z."/>
        </authorList>
    </citation>
    <scope>NUCLEOTIDE SEQUENCE [LARGE SCALE GENOMIC DNA]</scope>
    <source>
        <strain evidence="3 4">JCM 15802</strain>
    </source>
</reference>
<dbReference type="GO" id="GO:0016405">
    <property type="term" value="F:CoA-ligase activity"/>
    <property type="evidence" value="ECO:0007669"/>
    <property type="project" value="TreeGrafter"/>
</dbReference>
<gene>
    <name evidence="3" type="ORF">BAMA_00580</name>
</gene>
<sequence length="482" mass="54179">MGYKIYTSEKTYSIQEFKRDIQAYKMYLKEMDVVAGERVLFTAENSYNFLIGFFALTELAVSIVLVDCLTGEKELNEIIKDCGSSVCISDKKLNLSPEIRRIQLNPPMKIDSLVEVGDSINPDWIHKEDALILYSSGSTGKPKGIVKSGTAFTLNLKKTMDVMRYQDDDVLLPLIPFTHFYGLSIVFLWRMMKCDLVLCDYKKIRSIIKAINDWRVTVVDGIPSTYHVLVNILKKREKIKENLKQSCVRMWCVGGAPLSSKLGDEFQSVLGKPLLDGYGLSELGNVALNVTTHKNGCGKSLEGVEVQVIDSKGLQLLNGEIGEIVVKTPDVMERYLNLPNETNLVLKDGWFKTNDLGYLDSHGNLFIIGRKGEEVVRKGYVIHPAKIEKNVEDALGIKGKIVTFHDEKKGAYMILFLEASPLENNGLKNAVTENLDPVLMPDKIVFLEKFPYLPNGKVDFVALKIWAAEYRKSGVENELCKV</sequence>
<dbReference type="Gene3D" id="3.30.300.30">
    <property type="match status" value="1"/>
</dbReference>
<dbReference type="RefSeq" id="WP_034634994.1">
    <property type="nucleotide sequence ID" value="NZ_CBCSJC010000002.1"/>
</dbReference>
<keyword evidence="4" id="KW-1185">Reference proteome</keyword>
<name>A0A073K3Y1_9BACI</name>
<dbReference type="InterPro" id="IPR020845">
    <property type="entry name" value="AMP-binding_CS"/>
</dbReference>
<keyword evidence="1" id="KW-1133">Transmembrane helix</keyword>
<keyword evidence="1" id="KW-0812">Transmembrane</keyword>
<evidence type="ECO:0000256" key="1">
    <source>
        <dbReference type="SAM" id="Phobius"/>
    </source>
</evidence>
<protein>
    <submittedName>
        <fullName evidence="3">Acyl--CoA ligase</fullName>
    </submittedName>
</protein>
<dbReference type="SUPFAM" id="SSF56801">
    <property type="entry name" value="Acetyl-CoA synthetase-like"/>
    <property type="match status" value="1"/>
</dbReference>
<proteinExistence type="predicted"/>
<accession>A0A073K3Y1</accession>
<evidence type="ECO:0000313" key="3">
    <source>
        <dbReference type="EMBL" id="KEK21301.1"/>
    </source>
</evidence>
<keyword evidence="1" id="KW-0472">Membrane</keyword>
<evidence type="ECO:0000313" key="4">
    <source>
        <dbReference type="Proteomes" id="UP000027822"/>
    </source>
</evidence>
<organism evidence="3 4">
    <name type="scientific">Bacillus manliponensis</name>
    <dbReference type="NCBI Taxonomy" id="574376"/>
    <lineage>
        <taxon>Bacteria</taxon>
        <taxon>Bacillati</taxon>
        <taxon>Bacillota</taxon>
        <taxon>Bacilli</taxon>
        <taxon>Bacillales</taxon>
        <taxon>Bacillaceae</taxon>
        <taxon>Bacillus</taxon>
        <taxon>Bacillus cereus group</taxon>
    </lineage>
</organism>
<dbReference type="InterPro" id="IPR045851">
    <property type="entry name" value="AMP-bd_C_sf"/>
</dbReference>
<dbReference type="PANTHER" id="PTHR24096">
    <property type="entry name" value="LONG-CHAIN-FATTY-ACID--COA LIGASE"/>
    <property type="match status" value="1"/>
</dbReference>
<dbReference type="Gene3D" id="3.40.50.12780">
    <property type="entry name" value="N-terminal domain of ligase-like"/>
    <property type="match status" value="1"/>
</dbReference>